<dbReference type="PANTHER" id="PTHR13887:SF54">
    <property type="entry name" value="DSBA FAMILY PROTEIN"/>
    <property type="match status" value="1"/>
</dbReference>
<feature type="domain" description="DSBA-like thioredoxin" evidence="1">
    <location>
        <begin position="9"/>
        <end position="185"/>
    </location>
</feature>
<dbReference type="KEGG" id="ruf:TH63_16700"/>
<dbReference type="AlphaFoldDB" id="A0A0H4VM37"/>
<dbReference type="CDD" id="cd03025">
    <property type="entry name" value="DsbA_FrnE_like"/>
    <property type="match status" value="1"/>
</dbReference>
<dbReference type="GO" id="GO:0016491">
    <property type="term" value="F:oxidoreductase activity"/>
    <property type="evidence" value="ECO:0007669"/>
    <property type="project" value="InterPro"/>
</dbReference>
<evidence type="ECO:0000259" key="1">
    <source>
        <dbReference type="Pfam" id="PF01323"/>
    </source>
</evidence>
<gene>
    <name evidence="2" type="ORF">TH63_16700</name>
</gene>
<dbReference type="Proteomes" id="UP000036458">
    <property type="component" value="Chromosome"/>
</dbReference>
<sequence length="209" mass="23436">MKPTLYYISDALCGWCFAMGPQVVQLQETYGDRFHFEVLSGGMMTGDRVGPISQMADYIKQVLPRLTEITGVTMGEAYVKGILGEGTYVSNSVPPAVALAIFKEVKPEEQVKYAKAIQDLHFKEGQDLNLVETYLPLAREAGLSEEQFRERFTDDQYRLLAQQEFAQVQAWGIEGFPAMIAQKGEELFLVARGFSKAEDVAEILEKIYS</sequence>
<dbReference type="PATRIC" id="fig|1379910.4.peg.3640"/>
<evidence type="ECO:0000313" key="2">
    <source>
        <dbReference type="EMBL" id="AKQ46900.1"/>
    </source>
</evidence>
<dbReference type="SUPFAM" id="SSF52833">
    <property type="entry name" value="Thioredoxin-like"/>
    <property type="match status" value="1"/>
</dbReference>
<dbReference type="STRING" id="1379910.TH63_16700"/>
<organism evidence="2 3">
    <name type="scientific">Rufibacter radiotolerans</name>
    <dbReference type="NCBI Taxonomy" id="1379910"/>
    <lineage>
        <taxon>Bacteria</taxon>
        <taxon>Pseudomonadati</taxon>
        <taxon>Bacteroidota</taxon>
        <taxon>Cytophagia</taxon>
        <taxon>Cytophagales</taxon>
        <taxon>Hymenobacteraceae</taxon>
        <taxon>Rufibacter</taxon>
    </lineage>
</organism>
<dbReference type="EMBL" id="CP010777">
    <property type="protein sequence ID" value="AKQ46900.1"/>
    <property type="molecule type" value="Genomic_DNA"/>
</dbReference>
<dbReference type="InterPro" id="IPR001853">
    <property type="entry name" value="DSBA-like_thioredoxin_dom"/>
</dbReference>
<accession>A0A0H4VM37</accession>
<dbReference type="Gene3D" id="1.10.472.60">
    <property type="entry name" value="putative protein disulfide isomerase domain"/>
    <property type="match status" value="1"/>
</dbReference>
<proteinExistence type="predicted"/>
<evidence type="ECO:0000313" key="3">
    <source>
        <dbReference type="Proteomes" id="UP000036458"/>
    </source>
</evidence>
<reference evidence="2 3" key="1">
    <citation type="submission" date="2015-01" db="EMBL/GenBank/DDBJ databases">
        <title>Rufibacter sp./DG31D/ whole genome sequencing.</title>
        <authorList>
            <person name="Kim M.K."/>
            <person name="Srinivasan S."/>
            <person name="Lee J.-J."/>
        </authorList>
    </citation>
    <scope>NUCLEOTIDE SEQUENCE [LARGE SCALE GENOMIC DNA]</scope>
    <source>
        <strain evidence="2 3">DG31D</strain>
    </source>
</reference>
<name>A0A0H4VM37_9BACT</name>
<dbReference type="Gene3D" id="3.40.30.10">
    <property type="entry name" value="Glutaredoxin"/>
    <property type="match status" value="1"/>
</dbReference>
<dbReference type="OrthoDB" id="9813770at2"/>
<dbReference type="Pfam" id="PF01323">
    <property type="entry name" value="DSBA"/>
    <property type="match status" value="1"/>
</dbReference>
<dbReference type="RefSeq" id="WP_076606517.1">
    <property type="nucleotide sequence ID" value="NZ_CP010777.1"/>
</dbReference>
<dbReference type="InterPro" id="IPR036249">
    <property type="entry name" value="Thioredoxin-like_sf"/>
</dbReference>
<dbReference type="PANTHER" id="PTHR13887">
    <property type="entry name" value="GLUTATHIONE S-TRANSFERASE KAPPA"/>
    <property type="match status" value="1"/>
</dbReference>
<protein>
    <recommendedName>
        <fullName evidence="1">DSBA-like thioredoxin domain-containing protein</fullName>
    </recommendedName>
</protein>
<keyword evidence="3" id="KW-1185">Reference proteome</keyword>